<dbReference type="PROSITE" id="PS50110">
    <property type="entry name" value="RESPONSE_REGULATORY"/>
    <property type="match status" value="1"/>
</dbReference>
<dbReference type="GO" id="GO:0006355">
    <property type="term" value="P:regulation of DNA-templated transcription"/>
    <property type="evidence" value="ECO:0007669"/>
    <property type="project" value="InterPro"/>
</dbReference>
<evidence type="ECO:0000256" key="2">
    <source>
        <dbReference type="ARBA" id="ARBA00022840"/>
    </source>
</evidence>
<feature type="domain" description="Sigma-54 factor interaction" evidence="6">
    <location>
        <begin position="143"/>
        <end position="372"/>
    </location>
</feature>
<evidence type="ECO:0000256" key="4">
    <source>
        <dbReference type="ARBA" id="ARBA00023163"/>
    </source>
</evidence>
<evidence type="ECO:0000256" key="1">
    <source>
        <dbReference type="ARBA" id="ARBA00022741"/>
    </source>
</evidence>
<dbReference type="AlphaFoldDB" id="A6DJF3"/>
<reference evidence="8 9" key="1">
    <citation type="journal article" date="2010" name="J. Bacteriol.">
        <title>Genome sequence of Lentisphaera araneosa HTCC2155T, the type species of the order Lentisphaerales in the phylum Lentisphaerae.</title>
        <authorList>
            <person name="Thrash J.C."/>
            <person name="Cho J.C."/>
            <person name="Vergin K.L."/>
            <person name="Morris R.M."/>
            <person name="Giovannoni S.J."/>
        </authorList>
    </citation>
    <scope>NUCLEOTIDE SEQUENCE [LARGE SCALE GENOMIC DNA]</scope>
    <source>
        <strain evidence="8 9">HTCC2155</strain>
    </source>
</reference>
<feature type="modified residue" description="4-aspartylphosphate" evidence="5">
    <location>
        <position position="53"/>
    </location>
</feature>
<dbReference type="SUPFAM" id="SSF46689">
    <property type="entry name" value="Homeodomain-like"/>
    <property type="match status" value="1"/>
</dbReference>
<dbReference type="CDD" id="cd00009">
    <property type="entry name" value="AAA"/>
    <property type="match status" value="1"/>
</dbReference>
<dbReference type="InterPro" id="IPR002078">
    <property type="entry name" value="Sigma_54_int"/>
</dbReference>
<dbReference type="SMART" id="SM00382">
    <property type="entry name" value="AAA"/>
    <property type="match status" value="1"/>
</dbReference>
<keyword evidence="2" id="KW-0067">ATP-binding</keyword>
<dbReference type="Gene3D" id="3.40.50.2300">
    <property type="match status" value="1"/>
</dbReference>
<dbReference type="FunFam" id="3.40.50.300:FF:000006">
    <property type="entry name" value="DNA-binding transcriptional regulator NtrC"/>
    <property type="match status" value="1"/>
</dbReference>
<dbReference type="Pfam" id="PF02954">
    <property type="entry name" value="HTH_8"/>
    <property type="match status" value="1"/>
</dbReference>
<dbReference type="OrthoDB" id="9804019at2"/>
<evidence type="ECO:0000313" key="9">
    <source>
        <dbReference type="Proteomes" id="UP000004947"/>
    </source>
</evidence>
<protein>
    <submittedName>
        <fullName evidence="8">Sigma 54-dependent transcriptional activator containing CheY-like receiver domain</fullName>
    </submittedName>
</protein>
<evidence type="ECO:0000259" key="6">
    <source>
        <dbReference type="PROSITE" id="PS50045"/>
    </source>
</evidence>
<keyword evidence="1" id="KW-0547">Nucleotide-binding</keyword>
<gene>
    <name evidence="8" type="ORF">LNTAR_11761</name>
</gene>
<dbReference type="InterPro" id="IPR009057">
    <property type="entry name" value="Homeodomain-like_sf"/>
</dbReference>
<dbReference type="PANTHER" id="PTHR32071">
    <property type="entry name" value="TRANSCRIPTIONAL REGULATORY PROTEIN"/>
    <property type="match status" value="1"/>
</dbReference>
<dbReference type="PANTHER" id="PTHR32071:SF57">
    <property type="entry name" value="C4-DICARBOXYLATE TRANSPORT TRANSCRIPTIONAL REGULATORY PROTEIN DCTD"/>
    <property type="match status" value="1"/>
</dbReference>
<dbReference type="InterPro" id="IPR011006">
    <property type="entry name" value="CheY-like_superfamily"/>
</dbReference>
<dbReference type="InterPro" id="IPR027417">
    <property type="entry name" value="P-loop_NTPase"/>
</dbReference>
<proteinExistence type="predicted"/>
<dbReference type="SMART" id="SM00448">
    <property type="entry name" value="REC"/>
    <property type="match status" value="1"/>
</dbReference>
<dbReference type="GO" id="GO:0005524">
    <property type="term" value="F:ATP binding"/>
    <property type="evidence" value="ECO:0007669"/>
    <property type="project" value="UniProtKB-KW"/>
</dbReference>
<keyword evidence="9" id="KW-1185">Reference proteome</keyword>
<dbReference type="GO" id="GO:0043565">
    <property type="term" value="F:sequence-specific DNA binding"/>
    <property type="evidence" value="ECO:0007669"/>
    <property type="project" value="InterPro"/>
</dbReference>
<dbReference type="Gene3D" id="1.10.10.60">
    <property type="entry name" value="Homeodomain-like"/>
    <property type="match status" value="1"/>
</dbReference>
<evidence type="ECO:0000313" key="8">
    <source>
        <dbReference type="EMBL" id="EDM28027.1"/>
    </source>
</evidence>
<evidence type="ECO:0000259" key="7">
    <source>
        <dbReference type="PROSITE" id="PS50110"/>
    </source>
</evidence>
<feature type="domain" description="Response regulatory" evidence="7">
    <location>
        <begin position="4"/>
        <end position="118"/>
    </location>
</feature>
<keyword evidence="3" id="KW-0805">Transcription regulation</keyword>
<accession>A6DJF3</accession>
<sequence>MSKEIYFVDDDKNFLHAMKLIMRKTAFKIKTFSEPLEMLAEIQAGWQGVVVTDINMPLIDGFEVLDRLKKIDDGIPVIVLTGNGEVENVLKALRAGAYDFLEKPLSKEYLLSSAHRALEKRQLTIENKTLRQQIKKSSGVQEFIGQSASMLRLKDTLKTVALSDASVMLIGETGAGKEVISNYIHQCSNRKNKKFIAINCGAIPENLMDSELFGHEAGAFTGATTSRKGKFEECNGGTLFLDEVNSMPMSMQVKLLRFLEERVIEKVGSNKLIPLDVRIIAASQIPLKEVVDKGDFREDLYYRLNVIPVKIPSLSERPDDIPILYNHFLFQFCTLYKRELIEVPQTILNKLIAYSWPGNVRELRNIAERYVITGNLPENLGDSPTSNNAKSISDFTTSNGLPIGDRVGQYEKHIIEEELRAQNGSVVNTCASLGTPRKTLYDKMKKYDIKPADFK</sequence>
<comment type="caution">
    <text evidence="8">The sequence shown here is derived from an EMBL/GenBank/DDBJ whole genome shotgun (WGS) entry which is preliminary data.</text>
</comment>
<dbReference type="EMBL" id="ABCK01000006">
    <property type="protein sequence ID" value="EDM28027.1"/>
    <property type="molecule type" value="Genomic_DNA"/>
</dbReference>
<evidence type="ECO:0000256" key="5">
    <source>
        <dbReference type="PROSITE-ProRule" id="PRU00169"/>
    </source>
</evidence>
<dbReference type="InterPro" id="IPR025944">
    <property type="entry name" value="Sigma_54_int_dom_CS"/>
</dbReference>
<evidence type="ECO:0000256" key="3">
    <source>
        <dbReference type="ARBA" id="ARBA00023015"/>
    </source>
</evidence>
<dbReference type="RefSeq" id="WP_007278024.1">
    <property type="nucleotide sequence ID" value="NZ_ABCK01000006.1"/>
</dbReference>
<name>A6DJF3_9BACT</name>
<dbReference type="Pfam" id="PF00158">
    <property type="entry name" value="Sigma54_activat"/>
    <property type="match status" value="1"/>
</dbReference>
<organism evidence="8 9">
    <name type="scientific">Lentisphaera araneosa HTCC2155</name>
    <dbReference type="NCBI Taxonomy" id="313628"/>
    <lineage>
        <taxon>Bacteria</taxon>
        <taxon>Pseudomonadati</taxon>
        <taxon>Lentisphaerota</taxon>
        <taxon>Lentisphaeria</taxon>
        <taxon>Lentisphaerales</taxon>
        <taxon>Lentisphaeraceae</taxon>
        <taxon>Lentisphaera</taxon>
    </lineage>
</organism>
<dbReference type="SUPFAM" id="SSF52172">
    <property type="entry name" value="CheY-like"/>
    <property type="match status" value="1"/>
</dbReference>
<dbReference type="Proteomes" id="UP000004947">
    <property type="component" value="Unassembled WGS sequence"/>
</dbReference>
<dbReference type="Pfam" id="PF25601">
    <property type="entry name" value="AAA_lid_14"/>
    <property type="match status" value="1"/>
</dbReference>
<keyword evidence="5" id="KW-0597">Phosphoprotein</keyword>
<dbReference type="SUPFAM" id="SSF52540">
    <property type="entry name" value="P-loop containing nucleoside triphosphate hydrolases"/>
    <property type="match status" value="1"/>
</dbReference>
<dbReference type="InterPro" id="IPR025662">
    <property type="entry name" value="Sigma_54_int_dom_ATP-bd_1"/>
</dbReference>
<dbReference type="GO" id="GO:0000160">
    <property type="term" value="P:phosphorelay signal transduction system"/>
    <property type="evidence" value="ECO:0007669"/>
    <property type="project" value="InterPro"/>
</dbReference>
<dbReference type="PROSITE" id="PS00688">
    <property type="entry name" value="SIGMA54_INTERACT_3"/>
    <property type="match status" value="1"/>
</dbReference>
<dbReference type="PROSITE" id="PS00675">
    <property type="entry name" value="SIGMA54_INTERACT_1"/>
    <property type="match status" value="1"/>
</dbReference>
<dbReference type="eggNOG" id="COG2204">
    <property type="taxonomic scope" value="Bacteria"/>
</dbReference>
<dbReference type="InterPro" id="IPR003593">
    <property type="entry name" value="AAA+_ATPase"/>
</dbReference>
<dbReference type="STRING" id="313628.LNTAR_11761"/>
<dbReference type="InterPro" id="IPR001789">
    <property type="entry name" value="Sig_transdc_resp-reg_receiver"/>
</dbReference>
<keyword evidence="4" id="KW-0804">Transcription</keyword>
<dbReference type="InterPro" id="IPR002197">
    <property type="entry name" value="HTH_Fis"/>
</dbReference>
<dbReference type="Gene3D" id="3.40.50.300">
    <property type="entry name" value="P-loop containing nucleotide triphosphate hydrolases"/>
    <property type="match status" value="1"/>
</dbReference>
<dbReference type="Pfam" id="PF00072">
    <property type="entry name" value="Response_reg"/>
    <property type="match status" value="1"/>
</dbReference>
<dbReference type="PROSITE" id="PS50045">
    <property type="entry name" value="SIGMA54_INTERACT_4"/>
    <property type="match status" value="1"/>
</dbReference>
<dbReference type="InterPro" id="IPR058031">
    <property type="entry name" value="AAA_lid_NorR"/>
</dbReference>
<dbReference type="Gene3D" id="1.10.8.60">
    <property type="match status" value="1"/>
</dbReference>